<dbReference type="GO" id="GO:0005886">
    <property type="term" value="C:plasma membrane"/>
    <property type="evidence" value="ECO:0007669"/>
    <property type="project" value="TreeGrafter"/>
</dbReference>
<evidence type="ECO:0000256" key="4">
    <source>
        <dbReference type="ARBA" id="ARBA00022989"/>
    </source>
</evidence>
<evidence type="ECO:0000256" key="3">
    <source>
        <dbReference type="ARBA" id="ARBA00022729"/>
    </source>
</evidence>
<dbReference type="PROSITE" id="PS51212">
    <property type="entry name" value="WSC"/>
    <property type="match status" value="2"/>
</dbReference>
<dbReference type="EMBL" id="ML996258">
    <property type="protein sequence ID" value="KAF2729026.1"/>
    <property type="molecule type" value="Genomic_DNA"/>
</dbReference>
<dbReference type="Pfam" id="PF01822">
    <property type="entry name" value="WSC"/>
    <property type="match status" value="2"/>
</dbReference>
<protein>
    <submittedName>
        <fullName evidence="8">Carbohydrate-binding WSC</fullName>
    </submittedName>
</protein>
<accession>A0A9P4QQF7</accession>
<keyword evidence="9" id="KW-1185">Reference proteome</keyword>
<comment type="caution">
    <text evidence="8">The sequence shown here is derived from an EMBL/GenBank/DDBJ whole genome shotgun (WGS) entry which is preliminary data.</text>
</comment>
<keyword evidence="4" id="KW-1133">Transmembrane helix</keyword>
<evidence type="ECO:0000256" key="6">
    <source>
        <dbReference type="ARBA" id="ARBA00023180"/>
    </source>
</evidence>
<feature type="non-terminal residue" evidence="8">
    <location>
        <position position="1"/>
    </location>
</feature>
<dbReference type="SMART" id="SM00321">
    <property type="entry name" value="WSC"/>
    <property type="match status" value="2"/>
</dbReference>
<keyword evidence="2" id="KW-0812">Transmembrane</keyword>
<organism evidence="8 9">
    <name type="scientific">Polyplosphaeria fusca</name>
    <dbReference type="NCBI Taxonomy" id="682080"/>
    <lineage>
        <taxon>Eukaryota</taxon>
        <taxon>Fungi</taxon>
        <taxon>Dikarya</taxon>
        <taxon>Ascomycota</taxon>
        <taxon>Pezizomycotina</taxon>
        <taxon>Dothideomycetes</taxon>
        <taxon>Pleosporomycetidae</taxon>
        <taxon>Pleosporales</taxon>
        <taxon>Tetraplosphaeriaceae</taxon>
        <taxon>Polyplosphaeria</taxon>
    </lineage>
</organism>
<dbReference type="OrthoDB" id="2019572at2759"/>
<evidence type="ECO:0000313" key="9">
    <source>
        <dbReference type="Proteomes" id="UP000799444"/>
    </source>
</evidence>
<dbReference type="PANTHER" id="PTHR24269:SF16">
    <property type="entry name" value="PROTEIN SLG1"/>
    <property type="match status" value="1"/>
</dbReference>
<name>A0A9P4QQF7_9PLEO</name>
<dbReference type="InterPro" id="IPR002889">
    <property type="entry name" value="WSC_carb-bd"/>
</dbReference>
<gene>
    <name evidence="8" type="ORF">EJ04DRAFT_394311</name>
</gene>
<evidence type="ECO:0000259" key="7">
    <source>
        <dbReference type="PROSITE" id="PS51212"/>
    </source>
</evidence>
<proteinExistence type="predicted"/>
<dbReference type="AlphaFoldDB" id="A0A9P4QQF7"/>
<sequence length="203" mass="21455">WKYLGCYSDNVAARVLHKAFFASDVSMRGQICISFCDDNGYTFAGTEWSRECFCGLELPSAAVSYPDDCTMECTGSDGESCGGSNRLTVYSKGPPDPQTDVGGSSYTYLGCYTDIVSERTLPYLADVPGGSGAMTVSACTGTCYSLGYTIGGLEFAGVECWCGNTIPASSSIVLGSSFASGCDMLCRGNRSEFCGGPDRLNLY</sequence>
<evidence type="ECO:0000313" key="8">
    <source>
        <dbReference type="EMBL" id="KAF2729026.1"/>
    </source>
</evidence>
<evidence type="ECO:0000256" key="5">
    <source>
        <dbReference type="ARBA" id="ARBA00023136"/>
    </source>
</evidence>
<reference evidence="8" key="1">
    <citation type="journal article" date="2020" name="Stud. Mycol.">
        <title>101 Dothideomycetes genomes: a test case for predicting lifestyles and emergence of pathogens.</title>
        <authorList>
            <person name="Haridas S."/>
            <person name="Albert R."/>
            <person name="Binder M."/>
            <person name="Bloem J."/>
            <person name="Labutti K."/>
            <person name="Salamov A."/>
            <person name="Andreopoulos B."/>
            <person name="Baker S."/>
            <person name="Barry K."/>
            <person name="Bills G."/>
            <person name="Bluhm B."/>
            <person name="Cannon C."/>
            <person name="Castanera R."/>
            <person name="Culley D."/>
            <person name="Daum C."/>
            <person name="Ezra D."/>
            <person name="Gonzalez J."/>
            <person name="Henrissat B."/>
            <person name="Kuo A."/>
            <person name="Liang C."/>
            <person name="Lipzen A."/>
            <person name="Lutzoni F."/>
            <person name="Magnuson J."/>
            <person name="Mondo S."/>
            <person name="Nolan M."/>
            <person name="Ohm R."/>
            <person name="Pangilinan J."/>
            <person name="Park H.-J."/>
            <person name="Ramirez L."/>
            <person name="Alfaro M."/>
            <person name="Sun H."/>
            <person name="Tritt A."/>
            <person name="Yoshinaga Y."/>
            <person name="Zwiers L.-H."/>
            <person name="Turgeon B."/>
            <person name="Goodwin S."/>
            <person name="Spatafora J."/>
            <person name="Crous P."/>
            <person name="Grigoriev I."/>
        </authorList>
    </citation>
    <scope>NUCLEOTIDE SEQUENCE</scope>
    <source>
        <strain evidence="8">CBS 125425</strain>
    </source>
</reference>
<feature type="domain" description="WSC" evidence="7">
    <location>
        <begin position="105"/>
        <end position="203"/>
    </location>
</feature>
<comment type="subcellular location">
    <subcellularLocation>
        <location evidence="1">Membrane</location>
        <topology evidence="1">Single-pass membrane protein</topology>
    </subcellularLocation>
</comment>
<keyword evidence="5" id="KW-0472">Membrane</keyword>
<evidence type="ECO:0000256" key="2">
    <source>
        <dbReference type="ARBA" id="ARBA00022692"/>
    </source>
</evidence>
<feature type="domain" description="WSC" evidence="7">
    <location>
        <begin position="1"/>
        <end position="93"/>
    </location>
</feature>
<keyword evidence="3" id="KW-0732">Signal</keyword>
<keyword evidence="6" id="KW-0325">Glycoprotein</keyword>
<dbReference type="Proteomes" id="UP000799444">
    <property type="component" value="Unassembled WGS sequence"/>
</dbReference>
<feature type="non-terminal residue" evidence="8">
    <location>
        <position position="203"/>
    </location>
</feature>
<dbReference type="PANTHER" id="PTHR24269">
    <property type="entry name" value="KREMEN PROTEIN"/>
    <property type="match status" value="1"/>
</dbReference>
<dbReference type="InterPro" id="IPR051836">
    <property type="entry name" value="Kremen_rcpt"/>
</dbReference>
<evidence type="ECO:0000256" key="1">
    <source>
        <dbReference type="ARBA" id="ARBA00004167"/>
    </source>
</evidence>